<feature type="transmembrane region" description="Helical" evidence="1">
    <location>
        <begin position="12"/>
        <end position="33"/>
    </location>
</feature>
<accession>A0A4Q9UYI3</accession>
<dbReference type="GO" id="GO:0080120">
    <property type="term" value="P:CAAX-box protein maturation"/>
    <property type="evidence" value="ECO:0007669"/>
    <property type="project" value="UniProtKB-ARBA"/>
</dbReference>
<dbReference type="GO" id="GO:0008237">
    <property type="term" value="F:metallopeptidase activity"/>
    <property type="evidence" value="ECO:0007669"/>
    <property type="project" value="UniProtKB-KW"/>
</dbReference>
<dbReference type="GO" id="GO:0006508">
    <property type="term" value="P:proteolysis"/>
    <property type="evidence" value="ECO:0007669"/>
    <property type="project" value="UniProtKB-KW"/>
</dbReference>
<feature type="transmembrane region" description="Helical" evidence="1">
    <location>
        <begin position="58"/>
        <end position="76"/>
    </location>
</feature>
<keyword evidence="4" id="KW-1185">Reference proteome</keyword>
<keyword evidence="1" id="KW-0472">Membrane</keyword>
<dbReference type="EMBL" id="SJDT01000013">
    <property type="protein sequence ID" value="TBW20693.1"/>
    <property type="molecule type" value="Genomic_DNA"/>
</dbReference>
<keyword evidence="3" id="KW-0378">Hydrolase</keyword>
<gene>
    <name evidence="3" type="ORF">EZJ44_08500</name>
</gene>
<evidence type="ECO:0000259" key="2">
    <source>
        <dbReference type="Pfam" id="PF02517"/>
    </source>
</evidence>
<dbReference type="InterPro" id="IPR003675">
    <property type="entry name" value="Rce1/LyrA-like_dom"/>
</dbReference>
<evidence type="ECO:0000313" key="3">
    <source>
        <dbReference type="EMBL" id="TBW20693.1"/>
    </source>
</evidence>
<proteinExistence type="predicted"/>
<dbReference type="Proteomes" id="UP000293036">
    <property type="component" value="Unassembled WGS sequence"/>
</dbReference>
<keyword evidence="1" id="KW-0812">Transmembrane</keyword>
<feature type="transmembrane region" description="Helical" evidence="1">
    <location>
        <begin position="97"/>
        <end position="115"/>
    </location>
</feature>
<dbReference type="AlphaFoldDB" id="A0A4Q9UYI3"/>
<protein>
    <submittedName>
        <fullName evidence="3">CPBP family intramembrane metalloprotease</fullName>
    </submittedName>
</protein>
<dbReference type="GO" id="GO:0004175">
    <property type="term" value="F:endopeptidase activity"/>
    <property type="evidence" value="ECO:0007669"/>
    <property type="project" value="UniProtKB-ARBA"/>
</dbReference>
<feature type="transmembrane region" description="Helical" evidence="1">
    <location>
        <begin position="154"/>
        <end position="176"/>
    </location>
</feature>
<keyword evidence="3" id="KW-0645">Protease</keyword>
<sequence length="287" mass="32673">MIKKIKNIPNVLLYLFVFYPPVSFILQNLWIYFDATSLSTTALGFYVDVGNIFPPYKFHGFIFYLIWMIASWLLFMKLTNSKQSPIIAKPDLESTKTFIYGMVGTIAMLLIYPILQRELVVLAQRFQIDELLRNATEATFDLDYSGYSPLADTLSGSVMGATEEVVFTGIVLWLLIKKAHIKTSISLIIMVVIRGVIHLHMGSITSLLFMAPLALFTALYFIKTHRILPLFLGHFILNFVLISNMSKAKSSIVVATQFIEHYLFPLILTFGIIWIVTKNGKQKHSLM</sequence>
<feature type="transmembrane region" description="Helical" evidence="1">
    <location>
        <begin position="227"/>
        <end position="246"/>
    </location>
</feature>
<evidence type="ECO:0000313" key="4">
    <source>
        <dbReference type="Proteomes" id="UP000293036"/>
    </source>
</evidence>
<name>A0A4Q9UYI3_9ACTO</name>
<comment type="caution">
    <text evidence="3">The sequence shown here is derived from an EMBL/GenBank/DDBJ whole genome shotgun (WGS) entry which is preliminary data.</text>
</comment>
<reference evidence="3 4" key="1">
    <citation type="submission" date="2019-02" db="EMBL/GenBank/DDBJ databases">
        <title>Arcanobacterium bovis sp. nov., isolated from the milk of a cow with mastitis.</title>
        <authorList>
            <person name="Sammra O."/>
            <person name="Foster G."/>
            <person name="Hassan A."/>
            <person name="Alssahen M."/>
            <person name="Laemmler C."/>
            <person name="Borowiak M."/>
            <person name="Malorny B."/>
            <person name="Abdulmawjood A."/>
        </authorList>
    </citation>
    <scope>NUCLEOTIDE SEQUENCE [LARGE SCALE GENOMIC DNA]</scope>
    <source>
        <strain evidence="3 4">C605018/01/1</strain>
    </source>
</reference>
<keyword evidence="3" id="KW-0482">Metalloprotease</keyword>
<keyword evidence="1" id="KW-1133">Transmembrane helix</keyword>
<feature type="domain" description="CAAX prenyl protease 2/Lysostaphin resistance protein A-like" evidence="2">
    <location>
        <begin position="158"/>
        <end position="240"/>
    </location>
</feature>
<evidence type="ECO:0000256" key="1">
    <source>
        <dbReference type="SAM" id="Phobius"/>
    </source>
</evidence>
<feature type="transmembrane region" description="Helical" evidence="1">
    <location>
        <begin position="258"/>
        <end position="277"/>
    </location>
</feature>
<dbReference type="Pfam" id="PF02517">
    <property type="entry name" value="Rce1-like"/>
    <property type="match status" value="1"/>
</dbReference>
<feature type="transmembrane region" description="Helical" evidence="1">
    <location>
        <begin position="197"/>
        <end position="221"/>
    </location>
</feature>
<organism evidence="3 4">
    <name type="scientific">Arcanobacterium bovis</name>
    <dbReference type="NCBI Taxonomy" id="2529275"/>
    <lineage>
        <taxon>Bacteria</taxon>
        <taxon>Bacillati</taxon>
        <taxon>Actinomycetota</taxon>
        <taxon>Actinomycetes</taxon>
        <taxon>Actinomycetales</taxon>
        <taxon>Actinomycetaceae</taxon>
        <taxon>Arcanobacterium</taxon>
    </lineage>
</organism>
<dbReference type="OrthoDB" id="4453618at2"/>